<accession>A0ABW1RP06</accession>
<dbReference type="SUPFAM" id="SSF51735">
    <property type="entry name" value="NAD(P)-binding Rossmann-fold domains"/>
    <property type="match status" value="1"/>
</dbReference>
<dbReference type="Pfam" id="PF05368">
    <property type="entry name" value="NmrA"/>
    <property type="match status" value="1"/>
</dbReference>
<dbReference type="Gene3D" id="3.40.50.720">
    <property type="entry name" value="NAD(P)-binding Rossmann-like Domain"/>
    <property type="match status" value="1"/>
</dbReference>
<evidence type="ECO:0000259" key="1">
    <source>
        <dbReference type="Pfam" id="PF05368"/>
    </source>
</evidence>
<name>A0ABW1RP06_9LACO</name>
<evidence type="ECO:0000313" key="3">
    <source>
        <dbReference type="Proteomes" id="UP001596288"/>
    </source>
</evidence>
<dbReference type="InterPro" id="IPR036291">
    <property type="entry name" value="NAD(P)-bd_dom_sf"/>
</dbReference>
<reference evidence="3" key="1">
    <citation type="journal article" date="2019" name="Int. J. Syst. Evol. Microbiol.">
        <title>The Global Catalogue of Microorganisms (GCM) 10K type strain sequencing project: providing services to taxonomists for standard genome sequencing and annotation.</title>
        <authorList>
            <consortium name="The Broad Institute Genomics Platform"/>
            <consortium name="The Broad Institute Genome Sequencing Center for Infectious Disease"/>
            <person name="Wu L."/>
            <person name="Ma J."/>
        </authorList>
    </citation>
    <scope>NUCLEOTIDE SEQUENCE [LARGE SCALE GENOMIC DNA]</scope>
    <source>
        <strain evidence="3">CCM 8927</strain>
    </source>
</reference>
<comment type="caution">
    <text evidence="2">The sequence shown here is derived from an EMBL/GenBank/DDBJ whole genome shotgun (WGS) entry which is preliminary data.</text>
</comment>
<protein>
    <submittedName>
        <fullName evidence="2">SDR family oxidoreductase</fullName>
    </submittedName>
</protein>
<feature type="domain" description="NmrA-like" evidence="1">
    <location>
        <begin position="2"/>
        <end position="264"/>
    </location>
</feature>
<dbReference type="Gene3D" id="3.90.25.10">
    <property type="entry name" value="UDP-galactose 4-epimerase, domain 1"/>
    <property type="match status" value="1"/>
</dbReference>
<dbReference type="InterPro" id="IPR051604">
    <property type="entry name" value="Ergot_Alk_Oxidoreductase"/>
</dbReference>
<proteinExistence type="predicted"/>
<keyword evidence="3" id="KW-1185">Reference proteome</keyword>
<gene>
    <name evidence="2" type="ORF">ACFQAV_06255</name>
</gene>
<organism evidence="2 3">
    <name type="scientific">Companilactobacillus huachuanensis</name>
    <dbReference type="NCBI Taxonomy" id="2559914"/>
    <lineage>
        <taxon>Bacteria</taxon>
        <taxon>Bacillati</taxon>
        <taxon>Bacillota</taxon>
        <taxon>Bacilli</taxon>
        <taxon>Lactobacillales</taxon>
        <taxon>Lactobacillaceae</taxon>
        <taxon>Companilactobacillus</taxon>
    </lineage>
</organism>
<dbReference type="PANTHER" id="PTHR43162">
    <property type="match status" value="1"/>
</dbReference>
<evidence type="ECO:0000313" key="2">
    <source>
        <dbReference type="EMBL" id="MFC6176434.1"/>
    </source>
</evidence>
<dbReference type="InterPro" id="IPR008030">
    <property type="entry name" value="NmrA-like"/>
</dbReference>
<dbReference type="EMBL" id="JBHSSF010000016">
    <property type="protein sequence ID" value="MFC6176434.1"/>
    <property type="molecule type" value="Genomic_DNA"/>
</dbReference>
<dbReference type="Proteomes" id="UP001596288">
    <property type="component" value="Unassembled WGS sequence"/>
</dbReference>
<dbReference type="RefSeq" id="WP_137611306.1">
    <property type="nucleotide sequence ID" value="NZ_BJDF01000008.1"/>
</dbReference>
<sequence length="295" mass="32893">MKITLLGSLGHINGYVIPELVKQGHQVTVVSHSDKRKKEIEDLGAKAAIGSMQDVEFLTSAFNDADEIYLMISGANQDEDMIDSARQQSKIFKTAIINSGVKHVVDLSSVGADQGPEVGGLYIYHIIEDVLKELDDVTYTFIRPTGFYNNFLSKITDIKANHAIFENRPATSTSIFVDPKDIADSVLKALLNPAIENSVTYVASDIVTGNELVKYVSEKLNMPDLKWIEISDNEMQTRLEKVMPKSYAIAFTKMYSAEGTSKFYADFYNNEPKLGNVKMSDFMDIFANAYQNIKD</sequence>
<dbReference type="PANTHER" id="PTHR43162:SF1">
    <property type="entry name" value="PRESTALK A DIFFERENTIATION PROTEIN A"/>
    <property type="match status" value="1"/>
</dbReference>